<keyword evidence="15" id="KW-1185">Reference proteome</keyword>
<dbReference type="SUPFAM" id="SSF52540">
    <property type="entry name" value="P-loop containing nucleoside triphosphate hydrolases"/>
    <property type="match status" value="1"/>
</dbReference>
<dbReference type="GO" id="GO:0005524">
    <property type="term" value="F:ATP binding"/>
    <property type="evidence" value="ECO:0007669"/>
    <property type="project" value="UniProtKB-UniRule"/>
</dbReference>
<keyword evidence="8 11" id="KW-0067">ATP-binding</keyword>
<name>A0A1G7C4P9_9ACTO</name>
<keyword evidence="5 11" id="KW-0808">Transferase</keyword>
<keyword evidence="9 11" id="KW-0057">Aromatic amino acid biosynthesis</keyword>
<comment type="function">
    <text evidence="11">Catalyzes the specific phosphorylation of the 3-hydroxyl group of shikimic acid using ATP as a cosubstrate.</text>
</comment>
<comment type="subcellular location">
    <subcellularLocation>
        <location evidence="11">Cytoplasm</location>
    </subcellularLocation>
</comment>
<sequence>MTVRAVIIGLPGAGKSTVGRLLARELGVPFADSDQLIVEATGRSIPDIFADDGEAGFRQIEEREIARALREFGGVLSLGGGAILSPQTRQNLRGHHTILIEAPQAELLRRVTNSRTKRPLLENNPEENLARLTVERAPLYEEVATIRVQSGPEPVRGVVVQALEKLQEAEAQETNAEKDN</sequence>
<evidence type="ECO:0000256" key="10">
    <source>
        <dbReference type="ARBA" id="ARBA00048567"/>
    </source>
</evidence>
<dbReference type="EMBL" id="JAWNFU010000002">
    <property type="protein sequence ID" value="MDY5153140.1"/>
    <property type="molecule type" value="Genomic_DNA"/>
</dbReference>
<dbReference type="GO" id="GO:0008652">
    <property type="term" value="P:amino acid biosynthetic process"/>
    <property type="evidence" value="ECO:0007669"/>
    <property type="project" value="UniProtKB-KW"/>
</dbReference>
<keyword evidence="11" id="KW-0479">Metal-binding</keyword>
<evidence type="ECO:0000313" key="14">
    <source>
        <dbReference type="EMBL" id="VDG76430.1"/>
    </source>
</evidence>
<reference evidence="15" key="1">
    <citation type="submission" date="2016-10" db="EMBL/GenBank/DDBJ databases">
        <authorList>
            <person name="Varghese N."/>
        </authorList>
    </citation>
    <scope>NUCLEOTIDE SEQUENCE [LARGE SCALE GENOMIC DNA]</scope>
    <source>
        <strain evidence="15">DSM 20639</strain>
    </source>
</reference>
<dbReference type="Gene3D" id="3.40.50.300">
    <property type="entry name" value="P-loop containing nucleotide triphosphate hydrolases"/>
    <property type="match status" value="1"/>
</dbReference>
<dbReference type="GO" id="GO:0005829">
    <property type="term" value="C:cytosol"/>
    <property type="evidence" value="ECO:0007669"/>
    <property type="project" value="TreeGrafter"/>
</dbReference>
<comment type="pathway">
    <text evidence="1 11">Metabolic intermediate biosynthesis; chorismate biosynthesis; chorismate from D-erythrose 4-phosphate and phosphoenolpyruvate: step 5/7.</text>
</comment>
<evidence type="ECO:0000256" key="2">
    <source>
        <dbReference type="ARBA" id="ARBA00006997"/>
    </source>
</evidence>
<evidence type="ECO:0000313" key="15">
    <source>
        <dbReference type="Proteomes" id="UP000182744"/>
    </source>
</evidence>
<evidence type="ECO:0000313" key="12">
    <source>
        <dbReference type="EMBL" id="MDY5153140.1"/>
    </source>
</evidence>
<evidence type="ECO:0000256" key="1">
    <source>
        <dbReference type="ARBA" id="ARBA00004842"/>
    </source>
</evidence>
<dbReference type="GO" id="GO:0000287">
    <property type="term" value="F:magnesium ion binding"/>
    <property type="evidence" value="ECO:0007669"/>
    <property type="project" value="UniProtKB-UniRule"/>
</dbReference>
<dbReference type="PANTHER" id="PTHR21087:SF16">
    <property type="entry name" value="SHIKIMATE KINASE 1, CHLOROPLASTIC"/>
    <property type="match status" value="1"/>
</dbReference>
<keyword evidence="7 11" id="KW-0418">Kinase</keyword>
<comment type="caution">
    <text evidence="11">Lacks conserved residue(s) required for the propagation of feature annotation.</text>
</comment>
<dbReference type="EMBL" id="UYIO01000001">
    <property type="protein sequence ID" value="VDG76430.1"/>
    <property type="molecule type" value="Genomic_DNA"/>
</dbReference>
<feature type="binding site" evidence="11">
    <location>
        <position position="136"/>
    </location>
    <ligand>
        <name>substrate</name>
    </ligand>
</feature>
<proteinExistence type="inferred from homology"/>
<organism evidence="13 15">
    <name type="scientific">Actinobaculum suis</name>
    <dbReference type="NCBI Taxonomy" id="1657"/>
    <lineage>
        <taxon>Bacteria</taxon>
        <taxon>Bacillati</taxon>
        <taxon>Actinomycetota</taxon>
        <taxon>Actinomycetes</taxon>
        <taxon>Actinomycetales</taxon>
        <taxon>Actinomycetaceae</taxon>
        <taxon>Actinobaculum</taxon>
    </lineage>
</organism>
<dbReference type="Proteomes" id="UP000182744">
    <property type="component" value="Unassembled WGS sequence"/>
</dbReference>
<dbReference type="PRINTS" id="PR01100">
    <property type="entry name" value="SHIKIMTKNASE"/>
</dbReference>
<comment type="subunit">
    <text evidence="11">Monomer.</text>
</comment>
<dbReference type="Proteomes" id="UP001273799">
    <property type="component" value="Unassembled WGS sequence"/>
</dbReference>
<dbReference type="EC" id="2.7.1.71" evidence="3 11"/>
<gene>
    <name evidence="11 14" type="primary">aroK</name>
    <name evidence="14" type="ORF">NCTC10327_01071</name>
    <name evidence="12" type="ORF">R6G71_03625</name>
    <name evidence="13" type="ORF">SAMN05421878_10686</name>
</gene>
<reference evidence="12" key="4">
    <citation type="submission" date="2023-10" db="EMBL/GenBank/DDBJ databases">
        <title>Whole Genome based description of the genera Actinobaculum and Actinotignum reveals a complex phylogenetic relationship within the species included in the genus Actinotignum.</title>
        <authorList>
            <person name="Jensen C.S."/>
            <person name="Dargis R."/>
            <person name="Kemp M."/>
            <person name="Christensen J.J."/>
        </authorList>
    </citation>
    <scope>NUCLEOTIDE SEQUENCE</scope>
    <source>
        <strain evidence="12">Actinobaculum_suis_CCUG19206T</strain>
    </source>
</reference>
<dbReference type="UniPathway" id="UPA00053">
    <property type="reaction ID" value="UER00088"/>
</dbReference>
<dbReference type="RefSeq" id="WP_074662187.1">
    <property type="nucleotide sequence ID" value="NZ_FNAU01000006.1"/>
</dbReference>
<dbReference type="EMBL" id="FNAU01000006">
    <property type="protein sequence ID" value="SDE33646.1"/>
    <property type="molecule type" value="Genomic_DNA"/>
</dbReference>
<evidence type="ECO:0000256" key="4">
    <source>
        <dbReference type="ARBA" id="ARBA00022605"/>
    </source>
</evidence>
<dbReference type="HAMAP" id="MF_00109">
    <property type="entry name" value="Shikimate_kinase"/>
    <property type="match status" value="1"/>
</dbReference>
<feature type="binding site" evidence="11">
    <location>
        <position position="58"/>
    </location>
    <ligand>
        <name>substrate</name>
    </ligand>
</feature>
<feature type="binding site" evidence="11">
    <location>
        <position position="34"/>
    </location>
    <ligand>
        <name>substrate</name>
    </ligand>
</feature>
<dbReference type="Pfam" id="PF01202">
    <property type="entry name" value="SKI"/>
    <property type="match status" value="1"/>
</dbReference>
<dbReference type="PANTHER" id="PTHR21087">
    <property type="entry name" value="SHIKIMATE KINASE"/>
    <property type="match status" value="1"/>
</dbReference>
<keyword evidence="11" id="KW-0963">Cytoplasm</keyword>
<evidence type="ECO:0000256" key="7">
    <source>
        <dbReference type="ARBA" id="ARBA00022777"/>
    </source>
</evidence>
<dbReference type="InterPro" id="IPR023000">
    <property type="entry name" value="Shikimate_kinase_CS"/>
</dbReference>
<comment type="cofactor">
    <cofactor evidence="11">
        <name>Mg(2+)</name>
        <dbReference type="ChEBI" id="CHEBI:18420"/>
    </cofactor>
    <text evidence="11">Binds 1 Mg(2+) ion per subunit.</text>
</comment>
<comment type="catalytic activity">
    <reaction evidence="10 11">
        <text>shikimate + ATP = 3-phosphoshikimate + ADP + H(+)</text>
        <dbReference type="Rhea" id="RHEA:13121"/>
        <dbReference type="ChEBI" id="CHEBI:15378"/>
        <dbReference type="ChEBI" id="CHEBI:30616"/>
        <dbReference type="ChEBI" id="CHEBI:36208"/>
        <dbReference type="ChEBI" id="CHEBI:145989"/>
        <dbReference type="ChEBI" id="CHEBI:456216"/>
        <dbReference type="EC" id="2.7.1.71"/>
    </reaction>
</comment>
<evidence type="ECO:0000256" key="11">
    <source>
        <dbReference type="HAMAP-Rule" id="MF_00109"/>
    </source>
</evidence>
<reference evidence="14 16" key="3">
    <citation type="submission" date="2018-11" db="EMBL/GenBank/DDBJ databases">
        <authorList>
            <consortium name="Pathogen Informatics"/>
        </authorList>
    </citation>
    <scope>NUCLEOTIDE SEQUENCE [LARGE SCALE GENOMIC DNA]</scope>
    <source>
        <strain evidence="14 16">NCTC10327</strain>
    </source>
</reference>
<dbReference type="InterPro" id="IPR031322">
    <property type="entry name" value="Shikimate/glucono_kinase"/>
</dbReference>
<dbReference type="PROSITE" id="PS01128">
    <property type="entry name" value="SHIKIMATE_KINASE"/>
    <property type="match status" value="1"/>
</dbReference>
<protein>
    <recommendedName>
        <fullName evidence="3 11">Shikimate kinase</fullName>
        <shortName evidence="11">SK</shortName>
        <ecNumber evidence="3 11">2.7.1.71</ecNumber>
    </recommendedName>
</protein>
<evidence type="ECO:0000256" key="3">
    <source>
        <dbReference type="ARBA" id="ARBA00012154"/>
    </source>
</evidence>
<evidence type="ECO:0000256" key="5">
    <source>
        <dbReference type="ARBA" id="ARBA00022679"/>
    </source>
</evidence>
<dbReference type="InterPro" id="IPR027417">
    <property type="entry name" value="P-loop_NTPase"/>
</dbReference>
<keyword evidence="4 11" id="KW-0028">Amino-acid biosynthesis</keyword>
<feature type="binding site" evidence="11">
    <location>
        <position position="80"/>
    </location>
    <ligand>
        <name>substrate</name>
    </ligand>
</feature>
<accession>A0A1G7C4P9</accession>
<feature type="binding site" evidence="11">
    <location>
        <begin position="12"/>
        <end position="17"/>
    </location>
    <ligand>
        <name>ATP</name>
        <dbReference type="ChEBI" id="CHEBI:30616"/>
    </ligand>
</feature>
<reference evidence="13" key="2">
    <citation type="submission" date="2016-10" db="EMBL/GenBank/DDBJ databases">
        <authorList>
            <person name="de Groot N.N."/>
        </authorList>
    </citation>
    <scope>NUCLEOTIDE SEQUENCE [LARGE SCALE GENOMIC DNA]</scope>
    <source>
        <strain evidence="13">DSM 20639</strain>
    </source>
</reference>
<evidence type="ECO:0000313" key="16">
    <source>
        <dbReference type="Proteomes" id="UP000269974"/>
    </source>
</evidence>
<feature type="binding site" evidence="11">
    <location>
        <position position="16"/>
    </location>
    <ligand>
        <name>Mg(2+)</name>
        <dbReference type="ChEBI" id="CHEBI:18420"/>
    </ligand>
</feature>
<dbReference type="Proteomes" id="UP000269974">
    <property type="component" value="Unassembled WGS sequence"/>
</dbReference>
<keyword evidence="11" id="KW-0460">Magnesium</keyword>
<evidence type="ECO:0000313" key="13">
    <source>
        <dbReference type="EMBL" id="SDE33646.1"/>
    </source>
</evidence>
<dbReference type="GO" id="GO:0009073">
    <property type="term" value="P:aromatic amino acid family biosynthetic process"/>
    <property type="evidence" value="ECO:0007669"/>
    <property type="project" value="UniProtKB-KW"/>
</dbReference>
<feature type="binding site" evidence="11">
    <location>
        <position position="118"/>
    </location>
    <ligand>
        <name>ATP</name>
        <dbReference type="ChEBI" id="CHEBI:30616"/>
    </ligand>
</feature>
<evidence type="ECO:0000256" key="6">
    <source>
        <dbReference type="ARBA" id="ARBA00022741"/>
    </source>
</evidence>
<comment type="similarity">
    <text evidence="2 11">Belongs to the shikimate kinase family.</text>
</comment>
<dbReference type="InterPro" id="IPR000623">
    <property type="entry name" value="Shikimate_kinase/TSH1"/>
</dbReference>
<dbReference type="CDD" id="cd00464">
    <property type="entry name" value="SK"/>
    <property type="match status" value="1"/>
</dbReference>
<dbReference type="GO" id="GO:0009423">
    <property type="term" value="P:chorismate biosynthetic process"/>
    <property type="evidence" value="ECO:0007669"/>
    <property type="project" value="UniProtKB-UniRule"/>
</dbReference>
<dbReference type="AlphaFoldDB" id="A0A1G7C4P9"/>
<evidence type="ECO:0000256" key="8">
    <source>
        <dbReference type="ARBA" id="ARBA00022840"/>
    </source>
</evidence>
<evidence type="ECO:0000256" key="9">
    <source>
        <dbReference type="ARBA" id="ARBA00023141"/>
    </source>
</evidence>
<dbReference type="GO" id="GO:0004765">
    <property type="term" value="F:shikimate kinase activity"/>
    <property type="evidence" value="ECO:0007669"/>
    <property type="project" value="UniProtKB-UniRule"/>
</dbReference>
<keyword evidence="6 11" id="KW-0547">Nucleotide-binding</keyword>